<dbReference type="KEGG" id="xfh:XFHB_07055"/>
<gene>
    <name evidence="2" type="ORF">XFHB_07055</name>
</gene>
<organism evidence="2 3">
    <name type="scientific">Xylella fastidiosa</name>
    <dbReference type="NCBI Taxonomy" id="2371"/>
    <lineage>
        <taxon>Bacteria</taxon>
        <taxon>Pseudomonadati</taxon>
        <taxon>Pseudomonadota</taxon>
        <taxon>Gammaproteobacteria</taxon>
        <taxon>Lysobacterales</taxon>
        <taxon>Lysobacteraceae</taxon>
        <taxon>Xylella</taxon>
    </lineage>
</organism>
<name>A0ABC8AE67_XYLFS</name>
<feature type="region of interest" description="Disordered" evidence="1">
    <location>
        <begin position="20"/>
        <end position="58"/>
    </location>
</feature>
<dbReference type="AlphaFoldDB" id="A0ABC8AE67"/>
<evidence type="ECO:0000313" key="3">
    <source>
        <dbReference type="Proteomes" id="UP000196980"/>
    </source>
</evidence>
<evidence type="ECO:0000256" key="1">
    <source>
        <dbReference type="SAM" id="MobiDB-lite"/>
    </source>
</evidence>
<dbReference type="EMBL" id="CP009885">
    <property type="protein sequence ID" value="ALR06638.2"/>
    <property type="molecule type" value="Genomic_DNA"/>
</dbReference>
<evidence type="ECO:0000313" key="2">
    <source>
        <dbReference type="EMBL" id="ALR06638.2"/>
    </source>
</evidence>
<proteinExistence type="predicted"/>
<feature type="compositionally biased region" description="Basic and acidic residues" evidence="1">
    <location>
        <begin position="42"/>
        <end position="58"/>
    </location>
</feature>
<reference evidence="3" key="1">
    <citation type="submission" date="2014-11" db="EMBL/GenBank/DDBJ databases">
        <title>Xylella fastidiosa Hib4 Genome Sequencing.</title>
        <authorList>
            <person name="Pierry P.M."/>
            <person name="da Silva A.M."/>
        </authorList>
    </citation>
    <scope>NUCLEOTIDE SEQUENCE [LARGE SCALE GENOMIC DNA]</scope>
    <source>
        <strain evidence="3">Hib4</strain>
    </source>
</reference>
<dbReference type="RefSeq" id="WP_194955733.1">
    <property type="nucleotide sequence ID" value="NZ_CP009885.1"/>
</dbReference>
<protein>
    <submittedName>
        <fullName evidence="2">Uncharacterized protein</fullName>
    </submittedName>
</protein>
<dbReference type="Proteomes" id="UP000196980">
    <property type="component" value="Chromosome"/>
</dbReference>
<sequence length="58" mass="6428">MPIAACGMAGVNQMQSLTLPWPSKDLSPNARVHWTRRSKAVKHNESQRKDRIAASEGL</sequence>
<accession>A0ABC8AE67</accession>